<feature type="chain" id="PRO_5009098817" description="Neutral/alkaline non-lysosomal ceramidase, N-terminal" evidence="1">
    <location>
        <begin position="25"/>
        <end position="581"/>
    </location>
</feature>
<dbReference type="RefSeq" id="WP_069381064.1">
    <property type="nucleotide sequence ID" value="NZ_CP017141.1"/>
</dbReference>
<dbReference type="EMBL" id="CP017141">
    <property type="protein sequence ID" value="AOM79402.1"/>
    <property type="molecule type" value="Genomic_DNA"/>
</dbReference>
<keyword evidence="1" id="KW-0732">Signal</keyword>
<organism evidence="2 3">
    <name type="scientific">Pedobacter steynii</name>
    <dbReference type="NCBI Taxonomy" id="430522"/>
    <lineage>
        <taxon>Bacteria</taxon>
        <taxon>Pseudomonadati</taxon>
        <taxon>Bacteroidota</taxon>
        <taxon>Sphingobacteriia</taxon>
        <taxon>Sphingobacteriales</taxon>
        <taxon>Sphingobacteriaceae</taxon>
        <taxon>Pedobacter</taxon>
    </lineage>
</organism>
<sequence length="581" mass="64541">MKIQCRLIFILFCSAVFFLTPVHAQQIYLSGTAKASIEPKSYPFSVALAGYGYPRGGRFSLDWIKIDQVTVPEFKPWQKWKNLAVDAVAFTVLDKVMYAADKDGTVTYAALKDKTRKWQKLGELEGIISLTSYKGCLFALTANDELMRFELKSKNGDWIKIAKFNGLSYDIHLKAIAIHGGKLYGMDKNNFVFEGRHKTDGNLSVRAVAISAEKQTVLIIGADVCGFNHDFITSVKDELSKKHKIKPSAILINASHTHFAPSTQDWSTWGTHQLADSIYLNTIVKPALIDAAERAIKNRKPSVLSFGRGKTAIGKNRSLEGAAVPYDNDVDVLQIEREKDHHKTVVFLTGCHPVFKNEGIEGFTISPNYPGVTKSLLEKEPGITDAVFIQGCGGDINPVALDHKQTGNDLAVDVKSILNGPLEQLNGKITFYVDSLNFPVNPWSTERLLAFRKENDNGKGDVNAEKDVRWADLMLGLNKDHSMPASMPVYIQTINIGNWKLVGLSREAVTDYSIGIKKLWPGKLVSVAGYCNDVSSYLPTSRHIQAGNYEGLGSFFWYGQPSVFPVDVYEKIIDKIKTQNH</sequence>
<name>A0A1D7QL46_9SPHI</name>
<evidence type="ECO:0000313" key="3">
    <source>
        <dbReference type="Proteomes" id="UP000094313"/>
    </source>
</evidence>
<dbReference type="Proteomes" id="UP000094313">
    <property type="component" value="Chromosome"/>
</dbReference>
<dbReference type="OrthoDB" id="2579961at2"/>
<reference evidence="2 3" key="1">
    <citation type="submission" date="2016-08" db="EMBL/GenBank/DDBJ databases">
        <authorList>
            <person name="Seilhamer J.J."/>
        </authorList>
    </citation>
    <scope>NUCLEOTIDE SEQUENCE [LARGE SCALE GENOMIC DNA]</scope>
    <source>
        <strain evidence="2 3">DX4</strain>
    </source>
</reference>
<evidence type="ECO:0000256" key="1">
    <source>
        <dbReference type="SAM" id="SignalP"/>
    </source>
</evidence>
<dbReference type="KEGG" id="psty:BFS30_20860"/>
<accession>A0A1D7QL46</accession>
<gene>
    <name evidence="2" type="ORF">BFS30_20860</name>
</gene>
<dbReference type="AlphaFoldDB" id="A0A1D7QL46"/>
<evidence type="ECO:0000313" key="2">
    <source>
        <dbReference type="EMBL" id="AOM79402.1"/>
    </source>
</evidence>
<proteinExistence type="predicted"/>
<evidence type="ECO:0008006" key="4">
    <source>
        <dbReference type="Google" id="ProtNLM"/>
    </source>
</evidence>
<protein>
    <recommendedName>
        <fullName evidence="4">Neutral/alkaline non-lysosomal ceramidase, N-terminal</fullName>
    </recommendedName>
</protein>
<feature type="signal peptide" evidence="1">
    <location>
        <begin position="1"/>
        <end position="24"/>
    </location>
</feature>
<keyword evidence="3" id="KW-1185">Reference proteome</keyword>